<evidence type="ECO:0000259" key="3">
    <source>
        <dbReference type="SMART" id="SM00865"/>
    </source>
</evidence>
<dbReference type="PANTHER" id="PTHR30314">
    <property type="entry name" value="CELL DIVISION PROTEIN FTSZ-RELATED"/>
    <property type="match status" value="1"/>
</dbReference>
<gene>
    <name evidence="4" type="ORF">KP001_11940</name>
</gene>
<dbReference type="InterPro" id="IPR024757">
    <property type="entry name" value="FtsZ_C"/>
</dbReference>
<dbReference type="SMART" id="SM00865">
    <property type="entry name" value="Tubulin_C"/>
    <property type="match status" value="1"/>
</dbReference>
<reference evidence="4 5" key="1">
    <citation type="submission" date="2021-06" db="EMBL/GenBank/DDBJ databases">
        <title>Gemonas diversity in paddy soil.</title>
        <authorList>
            <person name="Liu G."/>
        </authorList>
    </citation>
    <scope>NUCLEOTIDE SEQUENCE [LARGE SCALE GENOMIC DNA]</scope>
    <source>
        <strain evidence="4 5">RG2</strain>
    </source>
</reference>
<evidence type="ECO:0000313" key="5">
    <source>
        <dbReference type="Proteomes" id="UP000683559"/>
    </source>
</evidence>
<keyword evidence="5" id="KW-1185">Reference proteome</keyword>
<dbReference type="RefSeq" id="WP_217285870.1">
    <property type="nucleotide sequence ID" value="NZ_CP077683.1"/>
</dbReference>
<dbReference type="InterPro" id="IPR018316">
    <property type="entry name" value="Tubulin/FtsZ_2-layer-sand-dom"/>
</dbReference>
<keyword evidence="1" id="KW-0547">Nucleotide-binding</keyword>
<accession>A0ABX8LB07</accession>
<dbReference type="InterPro" id="IPR045061">
    <property type="entry name" value="FtsZ/CetZ"/>
</dbReference>
<evidence type="ECO:0000256" key="2">
    <source>
        <dbReference type="ARBA" id="ARBA00023134"/>
    </source>
</evidence>
<evidence type="ECO:0000313" key="4">
    <source>
        <dbReference type="EMBL" id="QXE89178.1"/>
    </source>
</evidence>
<dbReference type="EMBL" id="CP077683">
    <property type="protein sequence ID" value="QXE89178.1"/>
    <property type="molecule type" value="Genomic_DNA"/>
</dbReference>
<dbReference type="PANTHER" id="PTHR30314:SF3">
    <property type="entry name" value="MITOCHONDRIAL DIVISION PROTEIN FSZA"/>
    <property type="match status" value="1"/>
</dbReference>
<protein>
    <recommendedName>
        <fullName evidence="3">Tubulin/FtsZ 2-layer sandwich domain-containing protein</fullName>
    </recommendedName>
</protein>
<feature type="domain" description="Tubulin/FtsZ 2-layer sandwich" evidence="3">
    <location>
        <begin position="201"/>
        <end position="317"/>
    </location>
</feature>
<evidence type="ECO:0000256" key="1">
    <source>
        <dbReference type="ARBA" id="ARBA00022741"/>
    </source>
</evidence>
<organism evidence="4 5">
    <name type="scientific">Geomonas subterranea</name>
    <dbReference type="NCBI Taxonomy" id="2847989"/>
    <lineage>
        <taxon>Bacteria</taxon>
        <taxon>Pseudomonadati</taxon>
        <taxon>Thermodesulfobacteriota</taxon>
        <taxon>Desulfuromonadia</taxon>
        <taxon>Geobacterales</taxon>
        <taxon>Geobacteraceae</taxon>
        <taxon>Geomonas</taxon>
    </lineage>
</organism>
<sequence>MTQFSAALTSSMAQVATHWSVIAHPATPLPTTTAHSSAIDPELDTDPRISAIGIGEFSASVARLLSRNLRGITCYEVTASLITEQSELIPSLLSSLQQSDLVFILTELDNPECAAMAQMVGRASCGAGVLTIAIAPLAAEIFLPERLAGEEQWYDSIFAVSGRSLPSQPEPIIPEGDALAGYAIRHMVASITNLITYQTGICIDFADVAAILREGSVGRLGVGVGSGESRAVTAAKGAIERLEEQGVPLAQAAGVLVNVHGSSTLTMDDFDDASRVIHEYVAAEANIIVGLISDEQLGYNVKVTVMAVQCPKDRTCL</sequence>
<dbReference type="Proteomes" id="UP000683559">
    <property type="component" value="Chromosome"/>
</dbReference>
<dbReference type="Pfam" id="PF12327">
    <property type="entry name" value="FtsZ_C"/>
    <property type="match status" value="1"/>
</dbReference>
<keyword evidence="2" id="KW-0342">GTP-binding</keyword>
<name>A0ABX8LB07_9BACT</name>
<proteinExistence type="predicted"/>